<accession>A0A200Q4I8</accession>
<reference evidence="4 5" key="1">
    <citation type="journal article" date="2017" name="Mol. Plant">
        <title>The Genome of Medicinal Plant Macleaya cordata Provides New Insights into Benzylisoquinoline Alkaloids Metabolism.</title>
        <authorList>
            <person name="Liu X."/>
            <person name="Liu Y."/>
            <person name="Huang P."/>
            <person name="Ma Y."/>
            <person name="Qing Z."/>
            <person name="Tang Q."/>
            <person name="Cao H."/>
            <person name="Cheng P."/>
            <person name="Zheng Y."/>
            <person name="Yuan Z."/>
            <person name="Zhou Y."/>
            <person name="Liu J."/>
            <person name="Tang Z."/>
            <person name="Zhuo Y."/>
            <person name="Zhang Y."/>
            <person name="Yu L."/>
            <person name="Huang J."/>
            <person name="Yang P."/>
            <person name="Peng Q."/>
            <person name="Zhang J."/>
            <person name="Jiang W."/>
            <person name="Zhang Z."/>
            <person name="Lin K."/>
            <person name="Ro D.K."/>
            <person name="Chen X."/>
            <person name="Xiong X."/>
            <person name="Shang Y."/>
            <person name="Huang S."/>
            <person name="Zeng J."/>
        </authorList>
    </citation>
    <scope>NUCLEOTIDE SEQUENCE [LARGE SCALE GENOMIC DNA]</scope>
    <source>
        <strain evidence="5">cv. BLH2017</strain>
        <tissue evidence="4">Root</tissue>
    </source>
</reference>
<dbReference type="InParanoid" id="A0A200Q4I8"/>
<dbReference type="Gene3D" id="2.60.120.650">
    <property type="entry name" value="Cupin"/>
    <property type="match status" value="1"/>
</dbReference>
<dbReference type="FunCoup" id="A0A200Q4I8">
    <property type="interactions" value="721"/>
</dbReference>
<evidence type="ECO:0000313" key="4">
    <source>
        <dbReference type="EMBL" id="OVA05385.1"/>
    </source>
</evidence>
<organism evidence="4 5">
    <name type="scientific">Macleaya cordata</name>
    <name type="common">Five-seeded plume-poppy</name>
    <name type="synonym">Bocconia cordata</name>
    <dbReference type="NCBI Taxonomy" id="56857"/>
    <lineage>
        <taxon>Eukaryota</taxon>
        <taxon>Viridiplantae</taxon>
        <taxon>Streptophyta</taxon>
        <taxon>Embryophyta</taxon>
        <taxon>Tracheophyta</taxon>
        <taxon>Spermatophyta</taxon>
        <taxon>Magnoliopsida</taxon>
        <taxon>Ranunculales</taxon>
        <taxon>Papaveraceae</taxon>
        <taxon>Papaveroideae</taxon>
        <taxon>Macleaya</taxon>
    </lineage>
</organism>
<feature type="domain" description="JmjC" evidence="3">
    <location>
        <begin position="122"/>
        <end position="271"/>
    </location>
</feature>
<dbReference type="SMART" id="SM00558">
    <property type="entry name" value="JmjC"/>
    <property type="match status" value="1"/>
</dbReference>
<dbReference type="SUPFAM" id="SSF51197">
    <property type="entry name" value="Clavaminate synthase-like"/>
    <property type="match status" value="1"/>
</dbReference>
<keyword evidence="5" id="KW-1185">Reference proteome</keyword>
<name>A0A200Q4I8_MACCD</name>
<feature type="compositionally biased region" description="Basic and acidic residues" evidence="2">
    <location>
        <begin position="311"/>
        <end position="326"/>
    </location>
</feature>
<sequence>MDASRTGKLSPSGILLMVVSTIYRFQERAGSCVVEAMLSRSAPVFYGDLRSHERVPLPFSTFITSCKRLQNSDDGCGVCVGPEGGGLTEPSLDEACLPSVDSPHQVYLAQVPILNIENRERSQLETLREDIQMPKILKTKALTSINLWMNNAKSRSSTHYDPDHNLLCVVAGCKRVVLWPPSAIPSLYPMPIYSEASNHSSVDLENPDFSTHPRAKNSIVYSQKVILHAGDALFIPEGWSHQVDSDDLTIAVNFWWRSSIMSCIPEHTDAYYLRIILRRLVNTEMDQMLHWTSIGSGKSGEDASSQLADGQGHHERDLEEQSGNKELQGTDHKHEIMLHQMDPVPLQALHQLVSLVHDGVSIAGQNEQLQSTSTDGTVLNVKGECNKNVASNSFCLEDDQIAKVIWTLEPLQLQNVLLAMVHNFPRTLEALILHMLSPVAAEVLTRKFDEIDQQTRKEDRDEFYLAVYGVFDDQFAAMNSVLNGKESFARQAFKNVLDKYMGVNFEGQKL</sequence>
<dbReference type="PANTHER" id="PTHR12461:SF102">
    <property type="entry name" value="LYSINE-SPECIFIC DEMETHYLASE JMJ31"/>
    <property type="match status" value="1"/>
</dbReference>
<dbReference type="InterPro" id="IPR003347">
    <property type="entry name" value="JmjC_dom"/>
</dbReference>
<comment type="similarity">
    <text evidence="1">Belongs to the JARID1 histone demethylase family.</text>
</comment>
<evidence type="ECO:0000259" key="3">
    <source>
        <dbReference type="PROSITE" id="PS51184"/>
    </source>
</evidence>
<dbReference type="PANTHER" id="PTHR12461">
    <property type="entry name" value="HYPOXIA-INDUCIBLE FACTOR 1 ALPHA INHIBITOR-RELATED"/>
    <property type="match status" value="1"/>
</dbReference>
<protein>
    <submittedName>
        <fullName evidence="4">JmjC domain</fullName>
    </submittedName>
</protein>
<evidence type="ECO:0000256" key="2">
    <source>
        <dbReference type="SAM" id="MobiDB-lite"/>
    </source>
</evidence>
<dbReference type="Proteomes" id="UP000195402">
    <property type="component" value="Unassembled WGS sequence"/>
</dbReference>
<dbReference type="AlphaFoldDB" id="A0A200Q4I8"/>
<dbReference type="OrthoDB" id="415358at2759"/>
<gene>
    <name evidence="4" type="ORF">BVC80_441g147</name>
</gene>
<dbReference type="InterPro" id="IPR041667">
    <property type="entry name" value="Cupin_8"/>
</dbReference>
<dbReference type="PROSITE" id="PS51184">
    <property type="entry name" value="JMJC"/>
    <property type="match status" value="1"/>
</dbReference>
<dbReference type="OMA" id="QCKIGQS"/>
<comment type="caution">
    <text evidence="4">The sequence shown here is derived from an EMBL/GenBank/DDBJ whole genome shotgun (WGS) entry which is preliminary data.</text>
</comment>
<dbReference type="Pfam" id="PF13621">
    <property type="entry name" value="Cupin_8"/>
    <property type="match status" value="1"/>
</dbReference>
<evidence type="ECO:0000313" key="5">
    <source>
        <dbReference type="Proteomes" id="UP000195402"/>
    </source>
</evidence>
<dbReference type="EMBL" id="MVGT01003118">
    <property type="protein sequence ID" value="OVA05385.1"/>
    <property type="molecule type" value="Genomic_DNA"/>
</dbReference>
<dbReference type="STRING" id="56857.A0A200Q4I8"/>
<evidence type="ECO:0000256" key="1">
    <source>
        <dbReference type="ARBA" id="ARBA00006801"/>
    </source>
</evidence>
<proteinExistence type="inferred from homology"/>
<feature type="region of interest" description="Disordered" evidence="2">
    <location>
        <begin position="294"/>
        <end position="326"/>
    </location>
</feature>